<dbReference type="EMBL" id="VJXY01000036">
    <property type="protein sequence ID" value="MBD6619160.1"/>
    <property type="molecule type" value="Genomic_DNA"/>
</dbReference>
<dbReference type="GO" id="GO:0016020">
    <property type="term" value="C:membrane"/>
    <property type="evidence" value="ECO:0007669"/>
    <property type="project" value="UniProtKB-SubCell"/>
</dbReference>
<evidence type="ECO:0000256" key="3">
    <source>
        <dbReference type="ARBA" id="ARBA00022989"/>
    </source>
</evidence>
<protein>
    <submittedName>
        <fullName evidence="6">Prenyltransferase</fullName>
    </submittedName>
</protein>
<keyword evidence="7" id="KW-1185">Reference proteome</keyword>
<evidence type="ECO:0000256" key="5">
    <source>
        <dbReference type="SAM" id="Phobius"/>
    </source>
</evidence>
<feature type="transmembrane region" description="Helical" evidence="5">
    <location>
        <begin position="154"/>
        <end position="171"/>
    </location>
</feature>
<keyword evidence="2 5" id="KW-0812">Transmembrane</keyword>
<dbReference type="CDD" id="cd13965">
    <property type="entry name" value="PT_UbiA_3"/>
    <property type="match status" value="1"/>
</dbReference>
<comment type="subcellular location">
    <subcellularLocation>
        <location evidence="1">Membrane</location>
        <topology evidence="1">Multi-pass membrane protein</topology>
    </subcellularLocation>
</comment>
<evidence type="ECO:0000313" key="6">
    <source>
        <dbReference type="EMBL" id="MBD6619160.1"/>
    </source>
</evidence>
<feature type="transmembrane region" description="Helical" evidence="5">
    <location>
        <begin position="248"/>
        <end position="269"/>
    </location>
</feature>
<keyword evidence="3 5" id="KW-1133">Transmembrane helix</keyword>
<dbReference type="RefSeq" id="WP_191760353.1">
    <property type="nucleotide sequence ID" value="NZ_VJXY01000036.1"/>
</dbReference>
<feature type="transmembrane region" description="Helical" evidence="5">
    <location>
        <begin position="177"/>
        <end position="198"/>
    </location>
</feature>
<name>A0AA40T1S2_9NOST</name>
<feature type="transmembrane region" description="Helical" evidence="5">
    <location>
        <begin position="219"/>
        <end position="242"/>
    </location>
</feature>
<dbReference type="Pfam" id="PF01040">
    <property type="entry name" value="UbiA"/>
    <property type="match status" value="1"/>
</dbReference>
<dbReference type="GO" id="GO:0016765">
    <property type="term" value="F:transferase activity, transferring alkyl or aryl (other than methyl) groups"/>
    <property type="evidence" value="ECO:0007669"/>
    <property type="project" value="InterPro"/>
</dbReference>
<comment type="caution">
    <text evidence="6">The sequence shown here is derived from an EMBL/GenBank/DDBJ whole genome shotgun (WGS) entry which is preliminary data.</text>
</comment>
<feature type="transmembrane region" description="Helical" evidence="5">
    <location>
        <begin position="21"/>
        <end position="45"/>
    </location>
</feature>
<dbReference type="InterPro" id="IPR000537">
    <property type="entry name" value="UbiA_prenyltransferase"/>
</dbReference>
<dbReference type="Gene3D" id="1.10.357.140">
    <property type="entry name" value="UbiA prenyltransferase"/>
    <property type="match status" value="1"/>
</dbReference>
<keyword evidence="4 5" id="KW-0472">Membrane</keyword>
<dbReference type="InterPro" id="IPR050475">
    <property type="entry name" value="Prenyltransferase_related"/>
</dbReference>
<gene>
    <name evidence="6" type="ORF">FNW02_25875</name>
</gene>
<dbReference type="AlphaFoldDB" id="A0AA40T1S2"/>
<feature type="transmembrane region" description="Helical" evidence="5">
    <location>
        <begin position="96"/>
        <end position="117"/>
    </location>
</feature>
<dbReference type="PANTHER" id="PTHR42723">
    <property type="entry name" value="CHLOROPHYLL SYNTHASE"/>
    <property type="match status" value="1"/>
</dbReference>
<organism evidence="6 7">
    <name type="scientific">Komarekiella delphini-convector SJRDD-AB1</name>
    <dbReference type="NCBI Taxonomy" id="2593771"/>
    <lineage>
        <taxon>Bacteria</taxon>
        <taxon>Bacillati</taxon>
        <taxon>Cyanobacteriota</taxon>
        <taxon>Cyanophyceae</taxon>
        <taxon>Nostocales</taxon>
        <taxon>Nostocaceae</taxon>
        <taxon>Komarekiella</taxon>
        <taxon>Komarekiella delphini-convector</taxon>
    </lineage>
</organism>
<evidence type="ECO:0000256" key="4">
    <source>
        <dbReference type="ARBA" id="ARBA00023136"/>
    </source>
</evidence>
<proteinExistence type="predicted"/>
<evidence type="ECO:0000256" key="1">
    <source>
        <dbReference type="ARBA" id="ARBA00004141"/>
    </source>
</evidence>
<evidence type="ECO:0000256" key="2">
    <source>
        <dbReference type="ARBA" id="ARBA00022692"/>
    </source>
</evidence>
<feature type="transmembrane region" description="Helical" evidence="5">
    <location>
        <begin position="281"/>
        <end position="298"/>
    </location>
</feature>
<accession>A0AA40T1S2</accession>
<reference evidence="6" key="1">
    <citation type="submission" date="2019-07" db="EMBL/GenBank/DDBJ databases">
        <title>Toxilogical consequences of a new and cryptic species of cyanobacteria (Komarekiella delphini-convector) recovered from the epidermis of a bottlenose dolphin and 1500 ft. in the air.</title>
        <authorList>
            <person name="Brown A.O."/>
            <person name="Dvorak P."/>
            <person name="Villanueva C.D."/>
            <person name="Foss A.J."/>
            <person name="Garvey A.D."/>
            <person name="Gibson Q.A."/>
            <person name="Johansen J.R."/>
            <person name="Casamatta D.A."/>
        </authorList>
    </citation>
    <scope>NUCLEOTIDE SEQUENCE</scope>
    <source>
        <strain evidence="6">SJRDD-AB1</strain>
    </source>
</reference>
<dbReference type="PANTHER" id="PTHR42723:SF1">
    <property type="entry name" value="CHLOROPHYLL SYNTHASE, CHLOROPLASTIC"/>
    <property type="match status" value="1"/>
</dbReference>
<dbReference type="InterPro" id="IPR044878">
    <property type="entry name" value="UbiA_sf"/>
</dbReference>
<dbReference type="Proteomes" id="UP001165986">
    <property type="component" value="Unassembled WGS sequence"/>
</dbReference>
<sequence>MINSAKFQVLTQFSSSLIREPYLIWLFIKRDYSTTILPALLFIIAAWKNSQLSFGELFLALERGFIYFLLFILSFCIANQIVGIDEDRINKPDRPLVTGAVSYHGALVRLAFSQIAFSLIGMWFGVLEWALLWQLFTFLYHFAGWDKNWFTKGLVIGVGAVAELAAAWEIVTPITPIAWRWIFMMGVFWTTLVAVQDFRDMEGDRAIGRKTLPMVIGETASRVILCLGFTFLPLVIHLVLMMPAGNTLNVLVCELGLTVLCWIIATRIMLYRNPQADHHTYMLLTYWFCLVLASAIIIL</sequence>
<feature type="transmembrane region" description="Helical" evidence="5">
    <location>
        <begin position="65"/>
        <end position="84"/>
    </location>
</feature>
<evidence type="ECO:0000313" key="7">
    <source>
        <dbReference type="Proteomes" id="UP001165986"/>
    </source>
</evidence>